<comment type="caution">
    <text evidence="3">The sequence shown here is derived from an EMBL/GenBank/DDBJ whole genome shotgun (WGS) entry which is preliminary data.</text>
</comment>
<dbReference type="OrthoDB" id="3693644at2"/>
<keyword evidence="3" id="KW-0645">Protease</keyword>
<accession>A0A1Y2MVN3</accession>
<dbReference type="GO" id="GO:0080120">
    <property type="term" value="P:CAAX-box protein maturation"/>
    <property type="evidence" value="ECO:0007669"/>
    <property type="project" value="UniProtKB-ARBA"/>
</dbReference>
<dbReference type="AlphaFoldDB" id="A0A1Y2MVN3"/>
<reference evidence="3 4" key="1">
    <citation type="submission" date="2016-09" db="EMBL/GenBank/DDBJ databases">
        <title>Pseudonocardia autotrophica DSM535, a candidate organism with high potential of specific P450 cytochromes.</title>
        <authorList>
            <person name="Grumaz C."/>
            <person name="Vainshtein Y."/>
            <person name="Kirstahler P."/>
            <person name="Sohn K."/>
        </authorList>
    </citation>
    <scope>NUCLEOTIDE SEQUENCE [LARGE SCALE GENOMIC DNA]</scope>
    <source>
        <strain evidence="3 4">DSM 535</strain>
    </source>
</reference>
<feature type="transmembrane region" description="Helical" evidence="1">
    <location>
        <begin position="185"/>
        <end position="205"/>
    </location>
</feature>
<protein>
    <submittedName>
        <fullName evidence="3">CAAX amino terminal protease self-immunity</fullName>
    </submittedName>
</protein>
<dbReference type="PANTHER" id="PTHR36435">
    <property type="entry name" value="SLR1288 PROTEIN"/>
    <property type="match status" value="1"/>
</dbReference>
<dbReference type="EMBL" id="MIGB01000020">
    <property type="protein sequence ID" value="OSY38877.1"/>
    <property type="molecule type" value="Genomic_DNA"/>
</dbReference>
<gene>
    <name evidence="3" type="ORF">BG845_03749</name>
</gene>
<dbReference type="InterPro" id="IPR003675">
    <property type="entry name" value="Rce1/LyrA-like_dom"/>
</dbReference>
<evidence type="ECO:0000256" key="1">
    <source>
        <dbReference type="SAM" id="Phobius"/>
    </source>
</evidence>
<keyword evidence="1" id="KW-0472">Membrane</keyword>
<dbReference type="Pfam" id="PF02517">
    <property type="entry name" value="Rce1-like"/>
    <property type="match status" value="1"/>
</dbReference>
<dbReference type="GO" id="GO:0006508">
    <property type="term" value="P:proteolysis"/>
    <property type="evidence" value="ECO:0007669"/>
    <property type="project" value="UniProtKB-KW"/>
</dbReference>
<feature type="transmembrane region" description="Helical" evidence="1">
    <location>
        <begin position="92"/>
        <end position="122"/>
    </location>
</feature>
<feature type="transmembrane region" description="Helical" evidence="1">
    <location>
        <begin position="27"/>
        <end position="46"/>
    </location>
</feature>
<dbReference type="InterPro" id="IPR052710">
    <property type="entry name" value="CAAX_protease"/>
</dbReference>
<keyword evidence="4" id="KW-1185">Reference proteome</keyword>
<dbReference type="STRING" id="2074.BG845_03749"/>
<dbReference type="PANTHER" id="PTHR36435:SF1">
    <property type="entry name" value="CAAX AMINO TERMINAL PROTEASE FAMILY PROTEIN"/>
    <property type="match status" value="1"/>
</dbReference>
<evidence type="ECO:0000313" key="3">
    <source>
        <dbReference type="EMBL" id="OSY38877.1"/>
    </source>
</evidence>
<feature type="transmembrane region" description="Helical" evidence="1">
    <location>
        <begin position="159"/>
        <end position="179"/>
    </location>
</feature>
<keyword evidence="1" id="KW-1133">Transmembrane helix</keyword>
<evidence type="ECO:0000259" key="2">
    <source>
        <dbReference type="Pfam" id="PF02517"/>
    </source>
</evidence>
<keyword evidence="1" id="KW-0812">Transmembrane</keyword>
<feature type="domain" description="CAAX prenyl protease 2/Lysostaphin resistance protein A-like" evidence="2">
    <location>
        <begin position="140"/>
        <end position="228"/>
    </location>
</feature>
<name>A0A1Y2MVN3_PSEAH</name>
<proteinExistence type="predicted"/>
<dbReference type="GO" id="GO:0004175">
    <property type="term" value="F:endopeptidase activity"/>
    <property type="evidence" value="ECO:0007669"/>
    <property type="project" value="UniProtKB-ARBA"/>
</dbReference>
<sequence>MSPSEQHPQRAAHRAAGRTGPPGWPEIVVGLAVLAVVAYGSGPLIITPLGLSPVAHGLALGALSGIAGIAGFLAALGLRIRSLEAFGVRATTLRWLLIGVGGGVLAFVLVRILGIVMFALGIVPENIQESYTDAGSAGAWSVALSLVFLALLTPLGEELIFRGVLTTALLRYGAVVAVVGSALVFALMHGLNAVFFTALIVGLVAGELRRRSGSIWPAVAAHAVNNALAQAIALALAGVL</sequence>
<feature type="transmembrane region" description="Helical" evidence="1">
    <location>
        <begin position="134"/>
        <end position="152"/>
    </location>
</feature>
<keyword evidence="3" id="KW-0378">Hydrolase</keyword>
<dbReference type="Proteomes" id="UP000194360">
    <property type="component" value="Unassembled WGS sequence"/>
</dbReference>
<organism evidence="3 4">
    <name type="scientific">Pseudonocardia autotrophica</name>
    <name type="common">Amycolata autotrophica</name>
    <name type="synonym">Nocardia autotrophica</name>
    <dbReference type="NCBI Taxonomy" id="2074"/>
    <lineage>
        <taxon>Bacteria</taxon>
        <taxon>Bacillati</taxon>
        <taxon>Actinomycetota</taxon>
        <taxon>Actinomycetes</taxon>
        <taxon>Pseudonocardiales</taxon>
        <taxon>Pseudonocardiaceae</taxon>
        <taxon>Pseudonocardia</taxon>
    </lineage>
</organism>
<evidence type="ECO:0000313" key="4">
    <source>
        <dbReference type="Proteomes" id="UP000194360"/>
    </source>
</evidence>
<feature type="transmembrane region" description="Helical" evidence="1">
    <location>
        <begin position="58"/>
        <end position="80"/>
    </location>
</feature>
<dbReference type="RefSeq" id="WP_085913959.1">
    <property type="nucleotide sequence ID" value="NZ_AP018920.1"/>
</dbReference>